<feature type="non-terminal residue" evidence="1">
    <location>
        <position position="1"/>
    </location>
</feature>
<evidence type="ECO:0000313" key="1">
    <source>
        <dbReference type="EMBL" id="QQP49416.1"/>
    </source>
</evidence>
<dbReference type="PANTHER" id="PTHR24092:SF175">
    <property type="entry name" value="PHOSPHOLIPID-TRANSPORTING ATPASE"/>
    <property type="match status" value="1"/>
</dbReference>
<protein>
    <submittedName>
        <fullName evidence="1">Phospholipid-transporting ATPase</fullName>
    </submittedName>
</protein>
<reference evidence="2" key="1">
    <citation type="submission" date="2021-01" db="EMBL/GenBank/DDBJ databases">
        <title>Caligus Genome Assembly.</title>
        <authorList>
            <person name="Gallardo-Escarate C."/>
        </authorList>
    </citation>
    <scope>NUCLEOTIDE SEQUENCE [LARGE SCALE GENOMIC DNA]</scope>
</reference>
<dbReference type="Proteomes" id="UP000595437">
    <property type="component" value="Chromosome 6"/>
</dbReference>
<dbReference type="InterPro" id="IPR036412">
    <property type="entry name" value="HAD-like_sf"/>
</dbReference>
<accession>A0A7T8HG86</accession>
<dbReference type="GO" id="GO:0005886">
    <property type="term" value="C:plasma membrane"/>
    <property type="evidence" value="ECO:0007669"/>
    <property type="project" value="TreeGrafter"/>
</dbReference>
<name>A0A7T8HG86_CALRO</name>
<dbReference type="SUPFAM" id="SSF56784">
    <property type="entry name" value="HAD-like"/>
    <property type="match status" value="1"/>
</dbReference>
<keyword evidence="2" id="KW-1185">Reference proteome</keyword>
<gene>
    <name evidence="1" type="ORF">FKW44_010086</name>
</gene>
<dbReference type="GO" id="GO:0140326">
    <property type="term" value="F:ATPase-coupled intramembrane lipid transporter activity"/>
    <property type="evidence" value="ECO:0007669"/>
    <property type="project" value="TreeGrafter"/>
</dbReference>
<dbReference type="AlphaFoldDB" id="A0A7T8HG86"/>
<dbReference type="OrthoDB" id="377733at2759"/>
<feature type="non-terminal residue" evidence="1">
    <location>
        <position position="137"/>
    </location>
</feature>
<dbReference type="Gene3D" id="3.40.50.1000">
    <property type="entry name" value="HAD superfamily/HAD-like"/>
    <property type="match status" value="1"/>
</dbReference>
<dbReference type="EMBL" id="CP045895">
    <property type="protein sequence ID" value="QQP49416.1"/>
    <property type="molecule type" value="Genomic_DNA"/>
</dbReference>
<dbReference type="PANTHER" id="PTHR24092">
    <property type="entry name" value="PROBABLE PHOSPHOLIPID-TRANSPORTING ATPASE"/>
    <property type="match status" value="1"/>
</dbReference>
<evidence type="ECO:0000313" key="2">
    <source>
        <dbReference type="Proteomes" id="UP000595437"/>
    </source>
</evidence>
<dbReference type="InterPro" id="IPR023214">
    <property type="entry name" value="HAD_sf"/>
</dbReference>
<dbReference type="GO" id="GO:0005783">
    <property type="term" value="C:endoplasmic reticulum"/>
    <property type="evidence" value="ECO:0007669"/>
    <property type="project" value="TreeGrafter"/>
</dbReference>
<proteinExistence type="predicted"/>
<organism evidence="1 2">
    <name type="scientific">Caligus rogercresseyi</name>
    <name type="common">Sea louse</name>
    <dbReference type="NCBI Taxonomy" id="217165"/>
    <lineage>
        <taxon>Eukaryota</taxon>
        <taxon>Metazoa</taxon>
        <taxon>Ecdysozoa</taxon>
        <taxon>Arthropoda</taxon>
        <taxon>Crustacea</taxon>
        <taxon>Multicrustacea</taxon>
        <taxon>Hexanauplia</taxon>
        <taxon>Copepoda</taxon>
        <taxon>Siphonostomatoida</taxon>
        <taxon>Caligidae</taxon>
        <taxon>Caligus</taxon>
    </lineage>
</organism>
<dbReference type="GO" id="GO:0045332">
    <property type="term" value="P:phospholipid translocation"/>
    <property type="evidence" value="ECO:0007669"/>
    <property type="project" value="TreeGrafter"/>
</dbReference>
<sequence length="137" mass="14824">IEKDLHVLGAVAIEDKLQDGVKETLIRLGQAVLWALRSFQHASPGFMQRRTAVTEAITEYLHKTRAGDDRNCLVIDGAAVRYMLSNVPTTKAQIVKLIKNSPTSPITASIGDGGNDVSMIQEAHVGFGIMEKKGGQP</sequence>